<organism evidence="2 3">
    <name type="scientific">Pseudomonas luteola</name>
    <dbReference type="NCBI Taxonomy" id="47886"/>
    <lineage>
        <taxon>Bacteria</taxon>
        <taxon>Pseudomonadati</taxon>
        <taxon>Pseudomonadota</taxon>
        <taxon>Gammaproteobacteria</taxon>
        <taxon>Pseudomonadales</taxon>
        <taxon>Pseudomonadaceae</taxon>
        <taxon>Pseudomonas</taxon>
    </lineage>
</organism>
<evidence type="ECO:0000313" key="3">
    <source>
        <dbReference type="Proteomes" id="UP000250443"/>
    </source>
</evidence>
<dbReference type="RefSeq" id="WP_404628438.1">
    <property type="nucleotide sequence ID" value="NZ_UAUF01000007.1"/>
</dbReference>
<dbReference type="SUPFAM" id="SSF53955">
    <property type="entry name" value="Lysozyme-like"/>
    <property type="match status" value="1"/>
</dbReference>
<gene>
    <name evidence="2" type="ORF">NCTC11842_00680</name>
</gene>
<dbReference type="Proteomes" id="UP000250443">
    <property type="component" value="Unassembled WGS sequence"/>
</dbReference>
<protein>
    <submittedName>
        <fullName evidence="2">Lytic transglycosylase catalytic subunit</fullName>
    </submittedName>
</protein>
<dbReference type="InterPro" id="IPR023346">
    <property type="entry name" value="Lysozyme-like_dom_sf"/>
</dbReference>
<keyword evidence="1" id="KW-0812">Transmembrane</keyword>
<dbReference type="EMBL" id="UAUF01000007">
    <property type="protein sequence ID" value="SPZ02558.1"/>
    <property type="molecule type" value="Genomic_DNA"/>
</dbReference>
<sequence length="191" mass="20249">MAASIGIRVTVMWLLSVGLVSGPACALEMPPPAYVLAAYTAGIPSPVLYSVALQESGTKIRGRLIPWPWTLNVAGESFRFANRGSACTALLIAIHEAGAKRVDAGIGQVNIGWNGHRFQSPCDALDPYKNLAATADILKEQYVVTGNWIEAAGRYHRPAGGAPAARYRAAFTAHLKRVLGNSPNTLLASNP</sequence>
<evidence type="ECO:0000313" key="2">
    <source>
        <dbReference type="EMBL" id="SPZ02558.1"/>
    </source>
</evidence>
<accession>A0A2X2C5H7</accession>
<feature type="transmembrane region" description="Helical" evidence="1">
    <location>
        <begin position="36"/>
        <end position="53"/>
    </location>
</feature>
<proteinExistence type="predicted"/>
<evidence type="ECO:0000256" key="1">
    <source>
        <dbReference type="SAM" id="Phobius"/>
    </source>
</evidence>
<dbReference type="AlphaFoldDB" id="A0A2X2C5H7"/>
<name>A0A2X2C5H7_PSELU</name>
<reference evidence="2 3" key="1">
    <citation type="submission" date="2018-06" db="EMBL/GenBank/DDBJ databases">
        <authorList>
            <consortium name="Pathogen Informatics"/>
            <person name="Doyle S."/>
        </authorList>
    </citation>
    <scope>NUCLEOTIDE SEQUENCE [LARGE SCALE GENOMIC DNA]</scope>
    <source>
        <strain evidence="2 3">NCTC11842</strain>
    </source>
</reference>
<keyword evidence="1" id="KW-1133">Transmembrane helix</keyword>
<keyword evidence="1" id="KW-0472">Membrane</keyword>